<dbReference type="EMBL" id="KZ992435">
    <property type="protein sequence ID" value="RKP10839.1"/>
    <property type="molecule type" value="Genomic_DNA"/>
</dbReference>
<sequence length="218" mass="24572">MSHCQHEHHEHGHGHGDGHDHTHDEEDALVKDSLYEKIDREHVCGLNESQPGAAKTVIKPWHERRDTTQIVESDADEQLIVTVPFTGMVKLKSILLFGPQDASAPAKLKVYVNRDDIDFDTVDSTQETQAWELAHGAGDVCEYHTRRLAKFSSVRSITLFFSENFGDDVTRLSYIGFRGEWTKIPAQPIITAYELRPNPADHKNILEENTLGATGYSK</sequence>
<feature type="region of interest" description="Disordered" evidence="2">
    <location>
        <begin position="1"/>
        <end position="24"/>
    </location>
</feature>
<comment type="similarity">
    <text evidence="1">Belongs to the PITHD1 family.</text>
</comment>
<dbReference type="PANTHER" id="PTHR12175">
    <property type="entry name" value="AD039 HT014 THIOREDOXIN FAMILY TRP26"/>
    <property type="match status" value="1"/>
</dbReference>
<dbReference type="PANTHER" id="PTHR12175:SF1">
    <property type="entry name" value="PITH DOMAIN-CONTAINING PROTEIN 1"/>
    <property type="match status" value="1"/>
</dbReference>
<dbReference type="SUPFAM" id="SSF49785">
    <property type="entry name" value="Galactose-binding domain-like"/>
    <property type="match status" value="1"/>
</dbReference>
<evidence type="ECO:0000256" key="2">
    <source>
        <dbReference type="SAM" id="MobiDB-lite"/>
    </source>
</evidence>
<dbReference type="Pfam" id="PF06201">
    <property type="entry name" value="PITH"/>
    <property type="match status" value="1"/>
</dbReference>
<gene>
    <name evidence="4" type="ORF">THASP1DRAFT_12316</name>
</gene>
<dbReference type="InterPro" id="IPR045099">
    <property type="entry name" value="PITH1-like"/>
</dbReference>
<dbReference type="OrthoDB" id="2635at2759"/>
<dbReference type="GO" id="GO:0005634">
    <property type="term" value="C:nucleus"/>
    <property type="evidence" value="ECO:0007669"/>
    <property type="project" value="TreeGrafter"/>
</dbReference>
<reference evidence="5" key="1">
    <citation type="journal article" date="2018" name="Nat. Microbiol.">
        <title>Leveraging single-cell genomics to expand the fungal tree of life.</title>
        <authorList>
            <person name="Ahrendt S.R."/>
            <person name="Quandt C.A."/>
            <person name="Ciobanu D."/>
            <person name="Clum A."/>
            <person name="Salamov A."/>
            <person name="Andreopoulos B."/>
            <person name="Cheng J.F."/>
            <person name="Woyke T."/>
            <person name="Pelin A."/>
            <person name="Henrissat B."/>
            <person name="Reynolds N.K."/>
            <person name="Benny G.L."/>
            <person name="Smith M.E."/>
            <person name="James T.Y."/>
            <person name="Grigoriev I.V."/>
        </authorList>
    </citation>
    <scope>NUCLEOTIDE SEQUENCE [LARGE SCALE GENOMIC DNA]</scope>
    <source>
        <strain evidence="5">RSA 1356</strain>
    </source>
</reference>
<protein>
    <submittedName>
        <fullName evidence="4">Galactose-binding domain-like protein</fullName>
    </submittedName>
</protein>
<keyword evidence="5" id="KW-1185">Reference proteome</keyword>
<dbReference type="Gene3D" id="2.60.120.470">
    <property type="entry name" value="PITH domain"/>
    <property type="match status" value="1"/>
</dbReference>
<name>A0A4V1IXF1_9FUNG</name>
<proteinExistence type="inferred from homology"/>
<dbReference type="InterPro" id="IPR008979">
    <property type="entry name" value="Galactose-bd-like_sf"/>
</dbReference>
<dbReference type="STRING" id="78915.A0A4V1IXF1"/>
<dbReference type="PROSITE" id="PS51532">
    <property type="entry name" value="PITH"/>
    <property type="match status" value="1"/>
</dbReference>
<dbReference type="Proteomes" id="UP000271241">
    <property type="component" value="Unassembled WGS sequence"/>
</dbReference>
<organism evidence="4 5">
    <name type="scientific">Thamnocephalis sphaerospora</name>
    <dbReference type="NCBI Taxonomy" id="78915"/>
    <lineage>
        <taxon>Eukaryota</taxon>
        <taxon>Fungi</taxon>
        <taxon>Fungi incertae sedis</taxon>
        <taxon>Zoopagomycota</taxon>
        <taxon>Zoopagomycotina</taxon>
        <taxon>Zoopagomycetes</taxon>
        <taxon>Zoopagales</taxon>
        <taxon>Sigmoideomycetaceae</taxon>
        <taxon>Thamnocephalis</taxon>
    </lineage>
</organism>
<accession>A0A4V1IXF1</accession>
<dbReference type="InterPro" id="IPR010400">
    <property type="entry name" value="PITH_dom"/>
</dbReference>
<evidence type="ECO:0000313" key="4">
    <source>
        <dbReference type="EMBL" id="RKP10839.1"/>
    </source>
</evidence>
<evidence type="ECO:0000259" key="3">
    <source>
        <dbReference type="PROSITE" id="PS51532"/>
    </source>
</evidence>
<evidence type="ECO:0000313" key="5">
    <source>
        <dbReference type="Proteomes" id="UP000271241"/>
    </source>
</evidence>
<feature type="domain" description="PITH" evidence="3">
    <location>
        <begin position="23"/>
        <end position="197"/>
    </location>
</feature>
<dbReference type="GO" id="GO:0005737">
    <property type="term" value="C:cytoplasm"/>
    <property type="evidence" value="ECO:0007669"/>
    <property type="project" value="UniProtKB-ARBA"/>
</dbReference>
<evidence type="ECO:0000256" key="1">
    <source>
        <dbReference type="ARBA" id="ARBA00025788"/>
    </source>
</evidence>
<dbReference type="InterPro" id="IPR037047">
    <property type="entry name" value="PITH_dom_sf"/>
</dbReference>
<dbReference type="AlphaFoldDB" id="A0A4V1IXF1"/>